<protein>
    <submittedName>
        <fullName evidence="1">Uncharacterized protein</fullName>
    </submittedName>
</protein>
<keyword evidence="2" id="KW-1185">Reference proteome</keyword>
<evidence type="ECO:0000313" key="1">
    <source>
        <dbReference type="EMBL" id="KAJ9635787.1"/>
    </source>
</evidence>
<gene>
    <name evidence="1" type="ORF">H2199_008139</name>
</gene>
<dbReference type="EMBL" id="JAPDRP010000026">
    <property type="protein sequence ID" value="KAJ9635787.1"/>
    <property type="molecule type" value="Genomic_DNA"/>
</dbReference>
<evidence type="ECO:0000313" key="2">
    <source>
        <dbReference type="Proteomes" id="UP001172680"/>
    </source>
</evidence>
<dbReference type="Proteomes" id="UP001172680">
    <property type="component" value="Unassembled WGS sequence"/>
</dbReference>
<proteinExistence type="predicted"/>
<organism evidence="1 2">
    <name type="scientific">Coniosporium tulheliwenetii</name>
    <dbReference type="NCBI Taxonomy" id="3383036"/>
    <lineage>
        <taxon>Eukaryota</taxon>
        <taxon>Fungi</taxon>
        <taxon>Dikarya</taxon>
        <taxon>Ascomycota</taxon>
        <taxon>Pezizomycotina</taxon>
        <taxon>Dothideomycetes</taxon>
        <taxon>Dothideomycetes incertae sedis</taxon>
        <taxon>Coniosporium</taxon>
    </lineage>
</organism>
<comment type="caution">
    <text evidence="1">The sequence shown here is derived from an EMBL/GenBank/DDBJ whole genome shotgun (WGS) entry which is preliminary data.</text>
</comment>
<name>A0ACC2YKL1_9PEZI</name>
<reference evidence="1" key="1">
    <citation type="submission" date="2022-10" db="EMBL/GenBank/DDBJ databases">
        <title>Culturing micro-colonial fungi from biological soil crusts in the Mojave desert and describing Neophaeococcomyces mojavensis, and introducing the new genera and species Taxawa tesnikishii.</title>
        <authorList>
            <person name="Kurbessoian T."/>
            <person name="Stajich J.E."/>
        </authorList>
    </citation>
    <scope>NUCLEOTIDE SEQUENCE</scope>
    <source>
        <strain evidence="1">JES_115</strain>
    </source>
</reference>
<sequence>MSNEESIRDVEVSKPSLIEMIMAHWGCRTKGGMFAWGVVVHVCVRGLLTFFVDVVLRAKGAKRAFAELFIMLAWAGTITYLRLKCCFWLSRSFGPYLSTILLAAFVSVALPLLLHLYIYRKTAPTSLPAFLLIGPSGAGKTSLLTLLERGNPSPTHTSQAPLSVEVTLPSDTTAASNKYRSASDPTAQKNSRFLLIDTPGHGKLRHFASAQLVAPQNLKGIIYLVDAANLSSDSAGVSGSNSSGLTEAAEYLHDILLALQKRYTNAKTSKGPRETPVLIAANKMDLFTALPAPLVKAALEAEITRVRDTRAKGLLDSGIGMDEDGDREEKDWLGDGGEGKFTFKQMEEVNVMVEVKGGNVVGGQGGEVGEWWEWIGRQL</sequence>
<accession>A0ACC2YKL1</accession>